<accession>A0A1G4PEQ2</accession>
<evidence type="ECO:0000256" key="6">
    <source>
        <dbReference type="ARBA" id="ARBA00049117"/>
    </source>
</evidence>
<dbReference type="InterPro" id="IPR011629">
    <property type="entry name" value="CobW-like_C"/>
</dbReference>
<dbReference type="InterPro" id="IPR036627">
    <property type="entry name" value="CobW-likC_sf"/>
</dbReference>
<reference evidence="9" key="1">
    <citation type="submission" date="2016-10" db="EMBL/GenBank/DDBJ databases">
        <authorList>
            <person name="Varghese N."/>
            <person name="Submissions S."/>
        </authorList>
    </citation>
    <scope>NUCLEOTIDE SEQUENCE [LARGE SCALE GENOMIC DNA]</scope>
    <source>
        <strain evidence="9">CGMCC 1.1761</strain>
    </source>
</reference>
<dbReference type="InterPro" id="IPR027417">
    <property type="entry name" value="P-loop_NTPase"/>
</dbReference>
<evidence type="ECO:0000313" key="9">
    <source>
        <dbReference type="Proteomes" id="UP000198889"/>
    </source>
</evidence>
<dbReference type="Gene3D" id="3.40.50.300">
    <property type="entry name" value="P-loop containing nucleotide triphosphate hydrolases"/>
    <property type="match status" value="1"/>
</dbReference>
<dbReference type="NCBIfam" id="TIGR02475">
    <property type="entry name" value="CobW"/>
    <property type="match status" value="1"/>
</dbReference>
<evidence type="ECO:0000256" key="5">
    <source>
        <dbReference type="ARBA" id="ARBA00045658"/>
    </source>
</evidence>
<keyword evidence="9" id="KW-1185">Reference proteome</keyword>
<dbReference type="SUPFAM" id="SSF90002">
    <property type="entry name" value="Hypothetical protein YjiA, C-terminal domain"/>
    <property type="match status" value="1"/>
</dbReference>
<comment type="similarity">
    <text evidence="4">Belongs to the SIMIBI class G3E GTPase family. ZNG1 subfamily.</text>
</comment>
<organism evidence="8 9">
    <name type="scientific">Ancylobacter rudongensis</name>
    <dbReference type="NCBI Taxonomy" id="177413"/>
    <lineage>
        <taxon>Bacteria</taxon>
        <taxon>Pseudomonadati</taxon>
        <taxon>Pseudomonadota</taxon>
        <taxon>Alphaproteobacteria</taxon>
        <taxon>Hyphomicrobiales</taxon>
        <taxon>Xanthobacteraceae</taxon>
        <taxon>Ancylobacter</taxon>
    </lineage>
</organism>
<dbReference type="EMBL" id="FMTP01000001">
    <property type="protein sequence ID" value="SCW30782.1"/>
    <property type="molecule type" value="Genomic_DNA"/>
</dbReference>
<evidence type="ECO:0000256" key="4">
    <source>
        <dbReference type="ARBA" id="ARBA00034320"/>
    </source>
</evidence>
<dbReference type="InterPro" id="IPR051316">
    <property type="entry name" value="Zinc-reg_GTPase_activator"/>
</dbReference>
<comment type="catalytic activity">
    <reaction evidence="6">
        <text>GTP + H2O = GDP + phosphate + H(+)</text>
        <dbReference type="Rhea" id="RHEA:19669"/>
        <dbReference type="ChEBI" id="CHEBI:15377"/>
        <dbReference type="ChEBI" id="CHEBI:15378"/>
        <dbReference type="ChEBI" id="CHEBI:37565"/>
        <dbReference type="ChEBI" id="CHEBI:43474"/>
        <dbReference type="ChEBI" id="CHEBI:58189"/>
    </reaction>
    <physiologicalReaction direction="left-to-right" evidence="6">
        <dbReference type="Rhea" id="RHEA:19670"/>
    </physiologicalReaction>
</comment>
<dbReference type="AlphaFoldDB" id="A0A1G4PEQ2"/>
<dbReference type="Proteomes" id="UP000198889">
    <property type="component" value="Unassembled WGS sequence"/>
</dbReference>
<dbReference type="CDD" id="cd03112">
    <property type="entry name" value="CobW-like"/>
    <property type="match status" value="1"/>
</dbReference>
<dbReference type="SUPFAM" id="SSF52540">
    <property type="entry name" value="P-loop containing nucleoside triphosphate hydrolases"/>
    <property type="match status" value="1"/>
</dbReference>
<dbReference type="InterPro" id="IPR012824">
    <property type="entry name" value="CobW"/>
</dbReference>
<dbReference type="Pfam" id="PF07683">
    <property type="entry name" value="CobW_C"/>
    <property type="match status" value="1"/>
</dbReference>
<keyword evidence="2" id="KW-0378">Hydrolase</keyword>
<dbReference type="STRING" id="177413.SAMN05660859_0515"/>
<dbReference type="GO" id="GO:0009236">
    <property type="term" value="P:cobalamin biosynthetic process"/>
    <property type="evidence" value="ECO:0007669"/>
    <property type="project" value="InterPro"/>
</dbReference>
<comment type="function">
    <text evidence="5">Zinc chaperone that directly transfers zinc cofactor to target proteins, thereby activating them. Zinc is transferred from the CXCC motif in the GTPase domain to the zinc binding site in target proteins in a process requiring GTP hydrolysis.</text>
</comment>
<evidence type="ECO:0000313" key="8">
    <source>
        <dbReference type="EMBL" id="SCW30782.1"/>
    </source>
</evidence>
<name>A0A1G4PEQ2_9HYPH</name>
<dbReference type="Gene3D" id="3.30.1220.10">
    <property type="entry name" value="CobW-like, C-terminal domain"/>
    <property type="match status" value="1"/>
</dbReference>
<evidence type="ECO:0000256" key="2">
    <source>
        <dbReference type="ARBA" id="ARBA00022801"/>
    </source>
</evidence>
<dbReference type="Pfam" id="PF02492">
    <property type="entry name" value="cobW"/>
    <property type="match status" value="1"/>
</dbReference>
<keyword evidence="3" id="KW-0143">Chaperone</keyword>
<feature type="domain" description="CobW C-terminal" evidence="7">
    <location>
        <begin position="260"/>
        <end position="352"/>
    </location>
</feature>
<dbReference type="GO" id="GO:0005737">
    <property type="term" value="C:cytoplasm"/>
    <property type="evidence" value="ECO:0007669"/>
    <property type="project" value="TreeGrafter"/>
</dbReference>
<dbReference type="PANTHER" id="PTHR13748">
    <property type="entry name" value="COBW-RELATED"/>
    <property type="match status" value="1"/>
</dbReference>
<gene>
    <name evidence="8" type="ORF">SAMN05660859_0515</name>
</gene>
<dbReference type="RefSeq" id="WP_091435857.1">
    <property type="nucleotide sequence ID" value="NZ_FMTP01000001.1"/>
</dbReference>
<dbReference type="PANTHER" id="PTHR13748:SF62">
    <property type="entry name" value="COBW DOMAIN-CONTAINING PROTEIN"/>
    <property type="match status" value="1"/>
</dbReference>
<protein>
    <submittedName>
        <fullName evidence="8">Cobalamin biosynthesis protein CobW</fullName>
    </submittedName>
</protein>
<evidence type="ECO:0000256" key="3">
    <source>
        <dbReference type="ARBA" id="ARBA00023186"/>
    </source>
</evidence>
<dbReference type="GO" id="GO:0000166">
    <property type="term" value="F:nucleotide binding"/>
    <property type="evidence" value="ECO:0007669"/>
    <property type="project" value="UniProtKB-KW"/>
</dbReference>
<sequence length="355" mass="37540">MSVVDSHPAALDRVPCTIVTGFLGSGKTTLIRHVLENARGKRLAVIVNEFGDVGIDGEILKGCGVDTCPEENIVELANGCICCTVADDFVPALDAILALVPKVDHILIETSGLALPKPLVQAFHWPAIKSRVTVDGVVAVVDGEALASGRVAHDHDALAAQRAADDSLDHDDPIEEVFDDQIACADLVLLTKADLIDAAGQAKARAALDAELPKGVRVVSVTDGRIDPAILMGLGIGTENDIENRKTHHDDELDHDHDDFDSFVVEVPEITDPAEFAARVARAADEADVLRVKGFLPVAGKKMRLLVQAVGPRVAHHFDRPWGAGARTGRLVAIGLKGLDRAKVEAILAGESVAA</sequence>
<proteinExistence type="inferred from homology"/>
<keyword evidence="1" id="KW-0547">Nucleotide-binding</keyword>
<dbReference type="InterPro" id="IPR003495">
    <property type="entry name" value="CobW/HypB/UreG_nucleotide-bd"/>
</dbReference>
<evidence type="ECO:0000256" key="1">
    <source>
        <dbReference type="ARBA" id="ARBA00022741"/>
    </source>
</evidence>
<dbReference type="GO" id="GO:0016787">
    <property type="term" value="F:hydrolase activity"/>
    <property type="evidence" value="ECO:0007669"/>
    <property type="project" value="UniProtKB-KW"/>
</dbReference>
<evidence type="ECO:0000259" key="7">
    <source>
        <dbReference type="SMART" id="SM00833"/>
    </source>
</evidence>
<dbReference type="SMART" id="SM00833">
    <property type="entry name" value="CobW_C"/>
    <property type="match status" value="1"/>
</dbReference>